<dbReference type="EMBL" id="UZAK01042362">
    <property type="protein sequence ID" value="VDP68857.1"/>
    <property type="molecule type" value="Genomic_DNA"/>
</dbReference>
<dbReference type="AlphaFoldDB" id="A0A183KWB6"/>
<dbReference type="WBParaSite" id="SCUD_0001936301-mRNA-1">
    <property type="protein sequence ID" value="SCUD_0001936301-mRNA-1"/>
    <property type="gene ID" value="SCUD_0001936301"/>
</dbReference>
<protein>
    <submittedName>
        <fullName evidence="5">Secreted protein</fullName>
    </submittedName>
</protein>
<evidence type="ECO:0000256" key="1">
    <source>
        <dbReference type="SAM" id="MobiDB-lite"/>
    </source>
</evidence>
<keyword evidence="2" id="KW-0732">Signal</keyword>
<evidence type="ECO:0000256" key="2">
    <source>
        <dbReference type="SAM" id="SignalP"/>
    </source>
</evidence>
<feature type="region of interest" description="Disordered" evidence="1">
    <location>
        <begin position="66"/>
        <end position="86"/>
    </location>
</feature>
<reference evidence="3 4" key="2">
    <citation type="submission" date="2018-11" db="EMBL/GenBank/DDBJ databases">
        <authorList>
            <consortium name="Pathogen Informatics"/>
        </authorList>
    </citation>
    <scope>NUCLEOTIDE SEQUENCE [LARGE SCALE GENOMIC DNA]</scope>
    <source>
        <strain evidence="3">Dakar</strain>
        <strain evidence="4">Dakar, Senegal</strain>
    </source>
</reference>
<organism evidence="5">
    <name type="scientific">Schistosoma curassoni</name>
    <dbReference type="NCBI Taxonomy" id="6186"/>
    <lineage>
        <taxon>Eukaryota</taxon>
        <taxon>Metazoa</taxon>
        <taxon>Spiralia</taxon>
        <taxon>Lophotrochozoa</taxon>
        <taxon>Platyhelminthes</taxon>
        <taxon>Trematoda</taxon>
        <taxon>Digenea</taxon>
        <taxon>Strigeidida</taxon>
        <taxon>Schistosomatoidea</taxon>
        <taxon>Schistosomatidae</taxon>
        <taxon>Schistosoma</taxon>
    </lineage>
</organism>
<keyword evidence="4" id="KW-1185">Reference proteome</keyword>
<evidence type="ECO:0000313" key="5">
    <source>
        <dbReference type="WBParaSite" id="SCUD_0001936301-mRNA-1"/>
    </source>
</evidence>
<evidence type="ECO:0000313" key="4">
    <source>
        <dbReference type="Proteomes" id="UP000279833"/>
    </source>
</evidence>
<sequence length="194" mass="22098">MILCLSLFLTALNLLADAVADLPNPKVFRRPSARQPRLNLQTLNTSDVISQNIGNNVGNYWSIINNDGNKNNKSSKHKTDKRSREHSLTSLNHRIGYLRHKKLKRSKSQLKSTNVLNDSKINDIHGNNSLLTFGEGEDNDNSILKETKPSSKLHFRKKIKKTWRGTCRLNSHEKRIVNDLYLFSADNLPEKVGK</sequence>
<accession>A0A183KWB6</accession>
<name>A0A183KWB6_9TREM</name>
<dbReference type="Proteomes" id="UP000279833">
    <property type="component" value="Unassembled WGS sequence"/>
</dbReference>
<feature type="chain" id="PRO_5043140955" evidence="2">
    <location>
        <begin position="21"/>
        <end position="194"/>
    </location>
</feature>
<proteinExistence type="predicted"/>
<feature type="signal peptide" evidence="2">
    <location>
        <begin position="1"/>
        <end position="20"/>
    </location>
</feature>
<evidence type="ECO:0000313" key="3">
    <source>
        <dbReference type="EMBL" id="VDP68857.1"/>
    </source>
</evidence>
<reference evidence="5" key="1">
    <citation type="submission" date="2016-06" db="UniProtKB">
        <authorList>
            <consortium name="WormBaseParasite"/>
        </authorList>
    </citation>
    <scope>IDENTIFICATION</scope>
</reference>
<gene>
    <name evidence="3" type="ORF">SCUD_LOCUS19361</name>
</gene>